<dbReference type="AlphaFoldDB" id="A0A2P1PMY8"/>
<dbReference type="EMBL" id="CP027860">
    <property type="protein sequence ID" value="AVP96201.1"/>
    <property type="molecule type" value="Genomic_DNA"/>
</dbReference>
<evidence type="ECO:0000313" key="1">
    <source>
        <dbReference type="EMBL" id="AVP96201.1"/>
    </source>
</evidence>
<protein>
    <submittedName>
        <fullName evidence="1">Uncharacterized protein</fullName>
    </submittedName>
</protein>
<gene>
    <name evidence="1" type="ORF">C7S18_02890</name>
</gene>
<reference evidence="1 2" key="1">
    <citation type="submission" date="2018-03" db="EMBL/GenBank/DDBJ databases">
        <title>Ahniella affigens gen. nov., sp. nov., a gammaproteobacterium isolated from sandy soil near a stream.</title>
        <authorList>
            <person name="Ko Y."/>
            <person name="Kim J.-H."/>
        </authorList>
    </citation>
    <scope>NUCLEOTIDE SEQUENCE [LARGE SCALE GENOMIC DNA]</scope>
    <source>
        <strain evidence="1 2">D13</strain>
    </source>
</reference>
<keyword evidence="2" id="KW-1185">Reference proteome</keyword>
<dbReference type="Proteomes" id="UP000241074">
    <property type="component" value="Chromosome"/>
</dbReference>
<organism evidence="1 2">
    <name type="scientific">Ahniella affigens</name>
    <dbReference type="NCBI Taxonomy" id="2021234"/>
    <lineage>
        <taxon>Bacteria</taxon>
        <taxon>Pseudomonadati</taxon>
        <taxon>Pseudomonadota</taxon>
        <taxon>Gammaproteobacteria</taxon>
        <taxon>Lysobacterales</taxon>
        <taxon>Rhodanobacteraceae</taxon>
        <taxon>Ahniella</taxon>
    </lineage>
</organism>
<dbReference type="KEGG" id="xba:C7S18_02890"/>
<accession>A0A2P1PMY8</accession>
<sequence>MCLLLAICQPDGGRRASCASKQSLRNRGGRMAPAPGWQTERGDLYLDRIKVVHGTFSCWSVQFEDGQNWDW</sequence>
<reference evidence="1 2" key="2">
    <citation type="submission" date="2018-03" db="EMBL/GenBank/DDBJ databases">
        <authorList>
            <person name="Keele B.F."/>
        </authorList>
    </citation>
    <scope>NUCLEOTIDE SEQUENCE [LARGE SCALE GENOMIC DNA]</scope>
    <source>
        <strain evidence="1 2">D13</strain>
    </source>
</reference>
<proteinExistence type="predicted"/>
<evidence type="ECO:0000313" key="2">
    <source>
        <dbReference type="Proteomes" id="UP000241074"/>
    </source>
</evidence>
<name>A0A2P1PMY8_9GAMM</name>